<proteinExistence type="predicted"/>
<dbReference type="STRING" id="354355.SAMN05660816_01251"/>
<comment type="caution">
    <text evidence="2">The sequence shown here is derived from an EMBL/GenBank/DDBJ whole genome shotgun (WGS) entry which is preliminary data.</text>
</comment>
<dbReference type="Proteomes" id="UP000192610">
    <property type="component" value="Unassembled WGS sequence"/>
</dbReference>
<dbReference type="EMBL" id="LVXG01000023">
    <property type="protein sequence ID" value="OQP47088.1"/>
    <property type="molecule type" value="Genomic_DNA"/>
</dbReference>
<organism evidence="2 3">
    <name type="scientific">Niastella yeongjuensis</name>
    <dbReference type="NCBI Taxonomy" id="354355"/>
    <lineage>
        <taxon>Bacteria</taxon>
        <taxon>Pseudomonadati</taxon>
        <taxon>Bacteroidota</taxon>
        <taxon>Chitinophagia</taxon>
        <taxon>Chitinophagales</taxon>
        <taxon>Chitinophagaceae</taxon>
        <taxon>Niastella</taxon>
    </lineage>
</organism>
<reference evidence="3" key="1">
    <citation type="submission" date="2016-04" db="EMBL/GenBank/DDBJ databases">
        <authorList>
            <person name="Chen L."/>
            <person name="Zhuang W."/>
            <person name="Wang G."/>
        </authorList>
    </citation>
    <scope>NUCLEOTIDE SEQUENCE [LARGE SCALE GENOMIC DNA]</scope>
    <source>
        <strain evidence="3">17621</strain>
    </source>
</reference>
<feature type="domain" description="Lipocalin-like" evidence="1">
    <location>
        <begin position="40"/>
        <end position="135"/>
    </location>
</feature>
<gene>
    <name evidence="2" type="ORF">A4H97_06120</name>
</gene>
<evidence type="ECO:0000259" key="1">
    <source>
        <dbReference type="Pfam" id="PF13648"/>
    </source>
</evidence>
<dbReference type="AlphaFoldDB" id="A0A1V9ELR3"/>
<dbReference type="Pfam" id="PF13648">
    <property type="entry name" value="Lipocalin_4"/>
    <property type="match status" value="1"/>
</dbReference>
<name>A0A1V9ELR3_9BACT</name>
<dbReference type="InterPro" id="IPR024311">
    <property type="entry name" value="Lipocalin-like"/>
</dbReference>
<evidence type="ECO:0000313" key="3">
    <source>
        <dbReference type="Proteomes" id="UP000192610"/>
    </source>
</evidence>
<evidence type="ECO:0000313" key="2">
    <source>
        <dbReference type="EMBL" id="OQP47088.1"/>
    </source>
</evidence>
<protein>
    <recommendedName>
        <fullName evidence="1">Lipocalin-like domain-containing protein</fullName>
    </recommendedName>
</protein>
<dbReference type="PROSITE" id="PS51257">
    <property type="entry name" value="PROKAR_LIPOPROTEIN"/>
    <property type="match status" value="1"/>
</dbReference>
<sequence>MKKYLFALLSIGTIFYACSKDDDKKSDENNTKMQLITSATWKYDTAAIADDNGKPVSALPPGSIDACQKDNTITFKSDSTGTLNEGALMCSGSSQNTSFKWWFKDNGNTLYSPDPIFGGFNGDVKVIELTATKLRVTKQVTIAPFPTANIMIDLKH</sequence>
<keyword evidence="3" id="KW-1185">Reference proteome</keyword>
<accession>A0A1V9ELR3</accession>
<dbReference type="RefSeq" id="WP_165758957.1">
    <property type="nucleotide sequence ID" value="NZ_FOCZ01000002.1"/>
</dbReference>